<proteinExistence type="predicted"/>
<gene>
    <name evidence="2" type="ORF">ASIM_LOCUS4086</name>
</gene>
<name>A0A3P6P2G2_ANISI</name>
<dbReference type="PANTHER" id="PTHR45774:SF3">
    <property type="entry name" value="BTB (POZ) DOMAIN-CONTAINING 2B-RELATED"/>
    <property type="match status" value="1"/>
</dbReference>
<dbReference type="Pfam" id="PF07707">
    <property type="entry name" value="BACK"/>
    <property type="match status" value="1"/>
</dbReference>
<reference evidence="2 3" key="1">
    <citation type="submission" date="2018-11" db="EMBL/GenBank/DDBJ databases">
        <authorList>
            <consortium name="Pathogen Informatics"/>
        </authorList>
    </citation>
    <scope>NUCLEOTIDE SEQUENCE [LARGE SCALE GENOMIC DNA]</scope>
</reference>
<dbReference type="GO" id="GO:0005829">
    <property type="term" value="C:cytosol"/>
    <property type="evidence" value="ECO:0007669"/>
    <property type="project" value="TreeGrafter"/>
</dbReference>
<dbReference type="SMART" id="SM00875">
    <property type="entry name" value="BACK"/>
    <property type="match status" value="1"/>
</dbReference>
<dbReference type="EMBL" id="UYRR01006865">
    <property type="protein sequence ID" value="VDK23063.1"/>
    <property type="molecule type" value="Genomic_DNA"/>
</dbReference>
<evidence type="ECO:0000313" key="2">
    <source>
        <dbReference type="EMBL" id="VDK23063.1"/>
    </source>
</evidence>
<dbReference type="PANTHER" id="PTHR45774">
    <property type="entry name" value="BTB/POZ DOMAIN-CONTAINING"/>
    <property type="match status" value="1"/>
</dbReference>
<organism evidence="2 3">
    <name type="scientific">Anisakis simplex</name>
    <name type="common">Herring worm</name>
    <dbReference type="NCBI Taxonomy" id="6269"/>
    <lineage>
        <taxon>Eukaryota</taxon>
        <taxon>Metazoa</taxon>
        <taxon>Ecdysozoa</taxon>
        <taxon>Nematoda</taxon>
        <taxon>Chromadorea</taxon>
        <taxon>Rhabditida</taxon>
        <taxon>Spirurina</taxon>
        <taxon>Ascaridomorpha</taxon>
        <taxon>Ascaridoidea</taxon>
        <taxon>Anisakidae</taxon>
        <taxon>Anisakis</taxon>
        <taxon>Anisakis simplex complex</taxon>
    </lineage>
</organism>
<accession>A0A3P6P2G2</accession>
<dbReference type="Gene3D" id="1.25.40.420">
    <property type="match status" value="1"/>
</dbReference>
<evidence type="ECO:0000313" key="3">
    <source>
        <dbReference type="Proteomes" id="UP000267096"/>
    </source>
</evidence>
<evidence type="ECO:0000259" key="1">
    <source>
        <dbReference type="SMART" id="SM00875"/>
    </source>
</evidence>
<dbReference type="InterPro" id="IPR011705">
    <property type="entry name" value="BACK"/>
</dbReference>
<protein>
    <recommendedName>
        <fullName evidence="1">BACK domain-containing protein</fullName>
    </recommendedName>
</protein>
<dbReference type="AlphaFoldDB" id="A0A3P6P2G2"/>
<dbReference type="OrthoDB" id="636773at2759"/>
<dbReference type="Proteomes" id="UP000267096">
    <property type="component" value="Unassembled WGS sequence"/>
</dbReference>
<feature type="domain" description="BACK" evidence="1">
    <location>
        <begin position="17"/>
        <end position="128"/>
    </location>
</feature>
<dbReference type="GO" id="GO:0022008">
    <property type="term" value="P:neurogenesis"/>
    <property type="evidence" value="ECO:0007669"/>
    <property type="project" value="TreeGrafter"/>
</dbReference>
<sequence length="154" mass="17148">MEKACIVLLGDISPSVAVALIEQADKHRSKQLIEKCFEVIDAETDGALSADSLTRLTKESLKRVVERSQLSPSDEIMIFRAVCAWAEAECARQGDNSPTPEKKRQVLGDVFNAVRFPTMSVEEFGEVGRCKLINCKFFLKLPHYLFGSIISIVK</sequence>
<keyword evidence="3" id="KW-1185">Reference proteome</keyword>